<dbReference type="Pfam" id="PF00440">
    <property type="entry name" value="TetR_N"/>
    <property type="match status" value="1"/>
</dbReference>
<dbReference type="GO" id="GO:0003677">
    <property type="term" value="F:DNA binding"/>
    <property type="evidence" value="ECO:0007669"/>
    <property type="project" value="UniProtKB-UniRule"/>
</dbReference>
<gene>
    <name evidence="6" type="ORF">DEU29_10673</name>
</gene>
<accession>A0A4R6PIW6</accession>
<comment type="caution">
    <text evidence="6">The sequence shown here is derived from an EMBL/GenBank/DDBJ whole genome shotgun (WGS) entry which is preliminary data.</text>
</comment>
<evidence type="ECO:0000313" key="6">
    <source>
        <dbReference type="EMBL" id="TDP37610.1"/>
    </source>
</evidence>
<evidence type="ECO:0000313" key="7">
    <source>
        <dbReference type="Proteomes" id="UP000295531"/>
    </source>
</evidence>
<dbReference type="SUPFAM" id="SSF46689">
    <property type="entry name" value="Homeodomain-like"/>
    <property type="match status" value="1"/>
</dbReference>
<dbReference type="InterPro" id="IPR009057">
    <property type="entry name" value="Homeodomain-like_sf"/>
</dbReference>
<dbReference type="RefSeq" id="WP_133539461.1">
    <property type="nucleotide sequence ID" value="NZ_SNXI01000006.1"/>
</dbReference>
<keyword evidence="3" id="KW-0804">Transcription</keyword>
<dbReference type="AlphaFoldDB" id="A0A4R6PIW6"/>
<dbReference type="Proteomes" id="UP000295531">
    <property type="component" value="Unassembled WGS sequence"/>
</dbReference>
<dbReference type="EMBL" id="SNXI01000006">
    <property type="protein sequence ID" value="TDP37610.1"/>
    <property type="molecule type" value="Genomic_DNA"/>
</dbReference>
<reference evidence="6 7" key="1">
    <citation type="submission" date="2019-03" db="EMBL/GenBank/DDBJ databases">
        <title>Freshwater and sediment microbial communities from various areas in North America, analyzing microbe dynamics in response to fracking.</title>
        <authorList>
            <person name="Lamendella R."/>
        </authorList>
    </citation>
    <scope>NUCLEOTIDE SEQUENCE [LARGE SCALE GENOMIC DNA]</scope>
    <source>
        <strain evidence="6 7">18_TX</strain>
    </source>
</reference>
<dbReference type="InterPro" id="IPR036271">
    <property type="entry name" value="Tet_transcr_reg_TetR-rel_C_sf"/>
</dbReference>
<dbReference type="SUPFAM" id="SSF48498">
    <property type="entry name" value="Tetracyclin repressor-like, C-terminal domain"/>
    <property type="match status" value="1"/>
</dbReference>
<feature type="domain" description="HTH tetR-type" evidence="5">
    <location>
        <begin position="6"/>
        <end position="66"/>
    </location>
</feature>
<dbReference type="Gene3D" id="1.10.10.60">
    <property type="entry name" value="Homeodomain-like"/>
    <property type="match status" value="1"/>
</dbReference>
<name>A0A4R6PIW6_9GAMM</name>
<protein>
    <submittedName>
        <fullName evidence="6">TetR family transcriptional regulator</fullName>
    </submittedName>
</protein>
<proteinExistence type="predicted"/>
<evidence type="ECO:0000256" key="1">
    <source>
        <dbReference type="ARBA" id="ARBA00023015"/>
    </source>
</evidence>
<keyword evidence="2 4" id="KW-0238">DNA-binding</keyword>
<dbReference type="PANTHER" id="PTHR47506">
    <property type="entry name" value="TRANSCRIPTIONAL REGULATORY PROTEIN"/>
    <property type="match status" value="1"/>
</dbReference>
<evidence type="ECO:0000256" key="2">
    <source>
        <dbReference type="ARBA" id="ARBA00023125"/>
    </source>
</evidence>
<keyword evidence="7" id="KW-1185">Reference proteome</keyword>
<evidence type="ECO:0000259" key="5">
    <source>
        <dbReference type="PROSITE" id="PS50977"/>
    </source>
</evidence>
<organism evidence="6 7">
    <name type="scientific">Idiomarina aquatica</name>
    <dbReference type="NCBI Taxonomy" id="1327752"/>
    <lineage>
        <taxon>Bacteria</taxon>
        <taxon>Pseudomonadati</taxon>
        <taxon>Pseudomonadota</taxon>
        <taxon>Gammaproteobacteria</taxon>
        <taxon>Alteromonadales</taxon>
        <taxon>Idiomarinaceae</taxon>
        <taxon>Idiomarina</taxon>
    </lineage>
</organism>
<dbReference type="Gene3D" id="1.10.357.10">
    <property type="entry name" value="Tetracycline Repressor, domain 2"/>
    <property type="match status" value="1"/>
</dbReference>
<dbReference type="PANTHER" id="PTHR47506:SF10">
    <property type="entry name" value="TRANSCRIPTIONAL REGULATORY PROTEIN"/>
    <property type="match status" value="1"/>
</dbReference>
<keyword evidence="1" id="KW-0805">Transcription regulation</keyword>
<sequence>MARTPQFDRDTALTNAMSLFWRQGYHVTSMKDIEHALDMRPGSIYAAFESKERLFREALASYGESIKESFASTLATGERELDGVTNLTLSMVEQTQSGIPSKACMLIKTLLELSNSKNMDNQVVKDYMSELQQMFVQKFRHVIAAGELSPHAQPERLARLYQSSIIGLSVMAQRDLPVEELQQLAEDINAQLLPAHQS</sequence>
<dbReference type="OrthoDB" id="270177at2"/>
<feature type="DNA-binding region" description="H-T-H motif" evidence="4">
    <location>
        <begin position="29"/>
        <end position="48"/>
    </location>
</feature>
<dbReference type="InterPro" id="IPR001647">
    <property type="entry name" value="HTH_TetR"/>
</dbReference>
<evidence type="ECO:0000256" key="3">
    <source>
        <dbReference type="ARBA" id="ARBA00023163"/>
    </source>
</evidence>
<evidence type="ECO:0000256" key="4">
    <source>
        <dbReference type="PROSITE-ProRule" id="PRU00335"/>
    </source>
</evidence>
<dbReference type="PROSITE" id="PS50977">
    <property type="entry name" value="HTH_TETR_2"/>
    <property type="match status" value="1"/>
</dbReference>